<keyword evidence="4" id="KW-0804">Transcription</keyword>
<organism evidence="9 10">
    <name type="scientific">Suhomyces tanzawaensis NRRL Y-17324</name>
    <dbReference type="NCBI Taxonomy" id="984487"/>
    <lineage>
        <taxon>Eukaryota</taxon>
        <taxon>Fungi</taxon>
        <taxon>Dikarya</taxon>
        <taxon>Ascomycota</taxon>
        <taxon>Saccharomycotina</taxon>
        <taxon>Pichiomycetes</taxon>
        <taxon>Debaryomycetaceae</taxon>
        <taxon>Suhomyces</taxon>
    </lineage>
</organism>
<dbReference type="SUPFAM" id="SSF57701">
    <property type="entry name" value="Zn2/Cys6 DNA-binding domain"/>
    <property type="match status" value="1"/>
</dbReference>
<dbReference type="STRING" id="984487.A0A1E4SME8"/>
<evidence type="ECO:0000256" key="5">
    <source>
        <dbReference type="ARBA" id="ARBA00023242"/>
    </source>
</evidence>
<dbReference type="Pfam" id="PF00172">
    <property type="entry name" value="Zn_clus"/>
    <property type="match status" value="1"/>
</dbReference>
<dbReference type="SMART" id="SM00906">
    <property type="entry name" value="Fungal_trans"/>
    <property type="match status" value="1"/>
</dbReference>
<dbReference type="CDD" id="cd12148">
    <property type="entry name" value="fungal_TF_MHR"/>
    <property type="match status" value="1"/>
</dbReference>
<dbReference type="RefSeq" id="XP_020065709.1">
    <property type="nucleotide sequence ID" value="XM_020208244.1"/>
</dbReference>
<dbReference type="OrthoDB" id="5069333at2759"/>
<evidence type="ECO:0000256" key="7">
    <source>
        <dbReference type="SAM" id="MobiDB-lite"/>
    </source>
</evidence>
<dbReference type="PANTHER" id="PTHR31069:SF12">
    <property type="entry name" value="TRANSCRIPTION FACTOR DOMAIN-CONTAINING PROTEIN"/>
    <property type="match status" value="1"/>
</dbReference>
<evidence type="ECO:0000256" key="1">
    <source>
        <dbReference type="ARBA" id="ARBA00022723"/>
    </source>
</evidence>
<dbReference type="Gene3D" id="4.10.240.10">
    <property type="entry name" value="Zn(2)-C6 fungal-type DNA-binding domain"/>
    <property type="match status" value="1"/>
</dbReference>
<feature type="non-terminal residue" evidence="9">
    <location>
        <position position="1"/>
    </location>
</feature>
<reference evidence="10" key="1">
    <citation type="submission" date="2016-05" db="EMBL/GenBank/DDBJ databases">
        <title>Comparative genomics of biotechnologically important yeasts.</title>
        <authorList>
            <consortium name="DOE Joint Genome Institute"/>
            <person name="Riley R."/>
            <person name="Haridas S."/>
            <person name="Wolfe K.H."/>
            <person name="Lopes M.R."/>
            <person name="Hittinger C.T."/>
            <person name="Goker M."/>
            <person name="Salamov A."/>
            <person name="Wisecaver J."/>
            <person name="Long T.M."/>
            <person name="Aerts A.L."/>
            <person name="Barry K."/>
            <person name="Choi C."/>
            <person name="Clum A."/>
            <person name="Coughlan A.Y."/>
            <person name="Deshpande S."/>
            <person name="Douglass A.P."/>
            <person name="Hanson S.J."/>
            <person name="Klenk H.-P."/>
            <person name="Labutti K."/>
            <person name="Lapidus A."/>
            <person name="Lindquist E."/>
            <person name="Lipzen A."/>
            <person name="Meier-Kolthoff J.P."/>
            <person name="Ohm R.A."/>
            <person name="Otillar R.P."/>
            <person name="Pangilinan J."/>
            <person name="Peng Y."/>
            <person name="Rokas A."/>
            <person name="Rosa C.A."/>
            <person name="Scheuner C."/>
            <person name="Sibirny A.A."/>
            <person name="Slot J.C."/>
            <person name="Stielow J.B."/>
            <person name="Sun H."/>
            <person name="Kurtzman C.P."/>
            <person name="Blackwell M."/>
            <person name="Grigoriev I.V."/>
            <person name="Jeffries T.W."/>
        </authorList>
    </citation>
    <scope>NUCLEOTIDE SEQUENCE [LARGE SCALE GENOMIC DNA]</scope>
    <source>
        <strain evidence="10">NRRL Y-17324</strain>
    </source>
</reference>
<keyword evidence="1" id="KW-0479">Metal-binding</keyword>
<gene>
    <name evidence="9" type="ORF">CANTADRAFT_28377</name>
</gene>
<dbReference type="PROSITE" id="PS50048">
    <property type="entry name" value="ZN2_CY6_FUNGAL_2"/>
    <property type="match status" value="1"/>
</dbReference>
<dbReference type="PROSITE" id="PS00463">
    <property type="entry name" value="ZN2_CY6_FUNGAL_1"/>
    <property type="match status" value="1"/>
</dbReference>
<evidence type="ECO:0000256" key="3">
    <source>
        <dbReference type="ARBA" id="ARBA00023125"/>
    </source>
</evidence>
<sequence>TTKKRNRISRVCGFCKRRKIKCDRGSPCLSCVKYGNRNCHYAEIELVAEGEIEKNGELESTLESLKKKLRSLEEYVGKANVAGITDEIVTGRLNLAWSHTNESTLKVSPVASEKDYINFFEGYTSVNVSEPIRRRNFGPLSWYALIKVDGALGILWEYVYAKHESYHERVRNMFHSGQDATDPDTKAFANKVNDDEGFNDVREISYINACGQQSFNILDSTEGIKQRHIFSAPASNRNEELELITKIKLALPSRKVIWLLYKRFFINCYLFMPCIDEVVLKEQLSKIIGEESLLEEPVADVQVSRRLDFAHLGALLLVLRFSYLTLFNNLNGSHDPRLSTDDPSPKVQELKYLLSNPIGLEIVEVAHECLNQFNLMRGINMSIMQLALLTRFYHMYAPEDGDGVDGGDAQVFNAMLIQMAYALGLHRDPDNFPDQCVDEKSNNLARKMWYCVIIIDLNNTMTAGTPMNVNINSFDTKVPFYKPGNENVVNVALEKHTVKAFKMLEASFERLADIMLKIMDVKGSVSIRDLEVKLEFMRDHYATFASEAFEEGVRNPHNLLTQLLRTKVFLNSSLFVVSVYLHVFNYYERRRDIKLAYNFLKRMMEICIGQVLPFYFEFYGLVDQFADVTDLIVAPSFEQACHKSVIVLTAIFIRVKIITMNFETSYDHSTKMNENSGYKSRYKKWVTLTESIEKSMRLFREFMAILSPRFYYAWRITKAQRIMCSLLTDQELFDRTRTSPKLVNLPLDNGMLDDLNEIFDKTFSRISQLKKEKGIKLNPNVGTPNFFPPSTNDSRSYNSVGSVPSTASSDSHGDVNLVPNDEIDRIWMLMLSLKKSNDNGATGYYNN</sequence>
<proteinExistence type="predicted"/>
<evidence type="ECO:0000313" key="10">
    <source>
        <dbReference type="Proteomes" id="UP000094285"/>
    </source>
</evidence>
<name>A0A1E4SME8_9ASCO</name>
<dbReference type="InterPro" id="IPR050675">
    <property type="entry name" value="OAF3"/>
</dbReference>
<dbReference type="Pfam" id="PF04082">
    <property type="entry name" value="Fungal_trans"/>
    <property type="match status" value="1"/>
</dbReference>
<evidence type="ECO:0000259" key="8">
    <source>
        <dbReference type="PROSITE" id="PS50048"/>
    </source>
</evidence>
<dbReference type="InterPro" id="IPR036864">
    <property type="entry name" value="Zn2-C6_fun-type_DNA-bd_sf"/>
</dbReference>
<keyword evidence="2" id="KW-0805">Transcription regulation</keyword>
<feature type="domain" description="Zn(2)-C6 fungal-type" evidence="8">
    <location>
        <begin position="11"/>
        <end position="41"/>
    </location>
</feature>
<dbReference type="GO" id="GO:0006351">
    <property type="term" value="P:DNA-templated transcription"/>
    <property type="evidence" value="ECO:0007669"/>
    <property type="project" value="InterPro"/>
</dbReference>
<feature type="compositionally biased region" description="Polar residues" evidence="7">
    <location>
        <begin position="780"/>
        <end position="810"/>
    </location>
</feature>
<evidence type="ECO:0000313" key="9">
    <source>
        <dbReference type="EMBL" id="ODV80587.1"/>
    </source>
</evidence>
<feature type="coiled-coil region" evidence="6">
    <location>
        <begin position="48"/>
        <end position="82"/>
    </location>
</feature>
<dbReference type="SMART" id="SM00066">
    <property type="entry name" value="GAL4"/>
    <property type="match status" value="1"/>
</dbReference>
<dbReference type="Proteomes" id="UP000094285">
    <property type="component" value="Unassembled WGS sequence"/>
</dbReference>
<dbReference type="EMBL" id="KV453910">
    <property type="protein sequence ID" value="ODV80587.1"/>
    <property type="molecule type" value="Genomic_DNA"/>
</dbReference>
<dbReference type="GO" id="GO:0005634">
    <property type="term" value="C:nucleus"/>
    <property type="evidence" value="ECO:0007669"/>
    <property type="project" value="TreeGrafter"/>
</dbReference>
<keyword evidence="10" id="KW-1185">Reference proteome</keyword>
<evidence type="ECO:0000256" key="6">
    <source>
        <dbReference type="SAM" id="Coils"/>
    </source>
</evidence>
<dbReference type="GO" id="GO:0000978">
    <property type="term" value="F:RNA polymerase II cis-regulatory region sequence-specific DNA binding"/>
    <property type="evidence" value="ECO:0007669"/>
    <property type="project" value="TreeGrafter"/>
</dbReference>
<accession>A0A1E4SME8</accession>
<evidence type="ECO:0000256" key="4">
    <source>
        <dbReference type="ARBA" id="ARBA00023163"/>
    </source>
</evidence>
<keyword evidence="5" id="KW-0539">Nucleus</keyword>
<dbReference type="AlphaFoldDB" id="A0A1E4SME8"/>
<dbReference type="PANTHER" id="PTHR31069">
    <property type="entry name" value="OLEATE-ACTIVATED TRANSCRIPTION FACTOR 1-RELATED"/>
    <property type="match status" value="1"/>
</dbReference>
<feature type="region of interest" description="Disordered" evidence="7">
    <location>
        <begin position="780"/>
        <end position="816"/>
    </location>
</feature>
<dbReference type="GO" id="GO:0000981">
    <property type="term" value="F:DNA-binding transcription factor activity, RNA polymerase II-specific"/>
    <property type="evidence" value="ECO:0007669"/>
    <property type="project" value="InterPro"/>
</dbReference>
<dbReference type="CDD" id="cd00067">
    <property type="entry name" value="GAL4"/>
    <property type="match status" value="1"/>
</dbReference>
<evidence type="ECO:0000256" key="2">
    <source>
        <dbReference type="ARBA" id="ARBA00023015"/>
    </source>
</evidence>
<dbReference type="GO" id="GO:0008270">
    <property type="term" value="F:zinc ion binding"/>
    <property type="evidence" value="ECO:0007669"/>
    <property type="project" value="InterPro"/>
</dbReference>
<keyword evidence="3" id="KW-0238">DNA-binding</keyword>
<dbReference type="GeneID" id="30982381"/>
<protein>
    <recommendedName>
        <fullName evidence="8">Zn(2)-C6 fungal-type domain-containing protein</fullName>
    </recommendedName>
</protein>
<feature type="non-terminal residue" evidence="9">
    <location>
        <position position="847"/>
    </location>
</feature>
<dbReference type="InterPro" id="IPR007219">
    <property type="entry name" value="XnlR_reg_dom"/>
</dbReference>
<keyword evidence="6" id="KW-0175">Coiled coil</keyword>
<dbReference type="InterPro" id="IPR001138">
    <property type="entry name" value="Zn2Cys6_DnaBD"/>
</dbReference>
<dbReference type="GO" id="GO:0045944">
    <property type="term" value="P:positive regulation of transcription by RNA polymerase II"/>
    <property type="evidence" value="ECO:0007669"/>
    <property type="project" value="TreeGrafter"/>
</dbReference>